<feature type="coiled-coil region" evidence="1">
    <location>
        <begin position="236"/>
        <end position="320"/>
    </location>
</feature>
<protein>
    <submittedName>
        <fullName evidence="4">Uncharacterized protein</fullName>
    </submittedName>
</protein>
<feature type="transmembrane region" description="Helical" evidence="3">
    <location>
        <begin position="37"/>
        <end position="56"/>
    </location>
</feature>
<evidence type="ECO:0000256" key="2">
    <source>
        <dbReference type="SAM" id="MobiDB-lite"/>
    </source>
</evidence>
<evidence type="ECO:0000256" key="3">
    <source>
        <dbReference type="SAM" id="Phobius"/>
    </source>
</evidence>
<feature type="compositionally biased region" description="Basic and acidic residues" evidence="2">
    <location>
        <begin position="180"/>
        <end position="191"/>
    </location>
</feature>
<feature type="region of interest" description="Disordered" evidence="2">
    <location>
        <begin position="169"/>
        <end position="192"/>
    </location>
</feature>
<keyword evidence="3" id="KW-0812">Transmembrane</keyword>
<gene>
    <name evidence="4" type="ORF">SAMEA1711581_00720</name>
</gene>
<keyword evidence="1" id="KW-0175">Coiled coil</keyword>
<name>A0A8B6J2N2_STRPY</name>
<dbReference type="Gene3D" id="1.10.287.1490">
    <property type="match status" value="1"/>
</dbReference>
<comment type="caution">
    <text evidence="4">The sequence shown here is derived from an EMBL/GenBank/DDBJ whole genome shotgun (WGS) entry which is preliminary data.</text>
</comment>
<reference evidence="4 5" key="1">
    <citation type="submission" date="2019-04" db="EMBL/GenBank/DDBJ databases">
        <authorList>
            <consortium name="Pathogen Informatics"/>
        </authorList>
    </citation>
    <scope>NUCLEOTIDE SEQUENCE [LARGE SCALE GENOMIC DNA]</scope>
    <source>
        <strain evidence="4 5">K36395</strain>
    </source>
</reference>
<accession>A0A8B6J2N2</accession>
<proteinExistence type="predicted"/>
<keyword evidence="3" id="KW-1133">Transmembrane helix</keyword>
<evidence type="ECO:0000313" key="4">
    <source>
        <dbReference type="EMBL" id="VHD04261.1"/>
    </source>
</evidence>
<dbReference type="EMBL" id="CAAIJW010000004">
    <property type="protein sequence ID" value="VHD04261.1"/>
    <property type="molecule type" value="Genomic_DNA"/>
</dbReference>
<evidence type="ECO:0000313" key="5">
    <source>
        <dbReference type="Proteomes" id="UP000353394"/>
    </source>
</evidence>
<evidence type="ECO:0000256" key="1">
    <source>
        <dbReference type="SAM" id="Coils"/>
    </source>
</evidence>
<organism evidence="4 5">
    <name type="scientific">Streptococcus pyogenes</name>
    <dbReference type="NCBI Taxonomy" id="1314"/>
    <lineage>
        <taxon>Bacteria</taxon>
        <taxon>Bacillati</taxon>
        <taxon>Bacillota</taxon>
        <taxon>Bacilli</taxon>
        <taxon>Lactobacillales</taxon>
        <taxon>Streptococcaceae</taxon>
        <taxon>Streptococcus</taxon>
    </lineage>
</organism>
<sequence>MIDTIKRWIEKIKSSAIAKPFVVTKKWFQDNVIKRKLVVFSVLFVAWISLLLGAIYSPQRQTYTDEQLKTKQAFENGTGEMRLSSQTYSPETGIIILQFETKDSTSPVDRGIDTKRLKWSLYAKKKTSQTTMEIIPIVDNKISVIIRNVPEDFGAYAIDITNKTISSSSIDIDVSNPSEEQEKPSKTKDNNTDNVIQFYVTTQSSQLKTGSLKKVSREEFALSEINEEKDFQTGQIKKLSRSIKQLKTSIEDDESRKSGLLKEAEYLSGEDLESNQKDIATIESNIETKNRSIETATQNIEKVQAKIASLEKKATAIKDGTFEFSNPIETVEMK</sequence>
<dbReference type="RefSeq" id="WP_136110008.1">
    <property type="nucleotide sequence ID" value="NZ_CAAHRJ010000003.1"/>
</dbReference>
<keyword evidence="3" id="KW-0472">Membrane</keyword>
<dbReference type="AlphaFoldDB" id="A0A8B6J2N2"/>
<dbReference type="Proteomes" id="UP000353394">
    <property type="component" value="Unassembled WGS sequence"/>
</dbReference>